<feature type="domain" description="Glycosyl hydrolase family 98 putative carbohydrate-binding module" evidence="1">
    <location>
        <begin position="292"/>
        <end position="436"/>
    </location>
</feature>
<dbReference type="Pfam" id="PF08305">
    <property type="entry name" value="NPCBM"/>
    <property type="match status" value="1"/>
</dbReference>
<dbReference type="InterPro" id="IPR008979">
    <property type="entry name" value="Galactose-bd-like_sf"/>
</dbReference>
<protein>
    <submittedName>
        <fullName evidence="2">Alpha-galactosidase</fullName>
        <ecNumber evidence="2">3.2.1.22</ecNumber>
    </submittedName>
</protein>
<organism evidence="2 3">
    <name type="scientific">Thermogutta terrifontis</name>
    <dbReference type="NCBI Taxonomy" id="1331910"/>
    <lineage>
        <taxon>Bacteria</taxon>
        <taxon>Pseudomonadati</taxon>
        <taxon>Planctomycetota</taxon>
        <taxon>Planctomycetia</taxon>
        <taxon>Pirellulales</taxon>
        <taxon>Thermoguttaceae</taxon>
        <taxon>Thermogutta</taxon>
    </lineage>
</organism>
<keyword evidence="2" id="KW-0378">Hydrolase</keyword>
<evidence type="ECO:0000313" key="3">
    <source>
        <dbReference type="Proteomes" id="UP000215086"/>
    </source>
</evidence>
<name>A0A286RCT5_9BACT</name>
<dbReference type="KEGG" id="ttf:THTE_1180"/>
<evidence type="ECO:0000259" key="1">
    <source>
        <dbReference type="SMART" id="SM00776"/>
    </source>
</evidence>
<dbReference type="InterPro" id="IPR038637">
    <property type="entry name" value="NPCBM_sf"/>
</dbReference>
<evidence type="ECO:0000313" key="2">
    <source>
        <dbReference type="EMBL" id="ASV73782.1"/>
    </source>
</evidence>
<proteinExistence type="predicted"/>
<dbReference type="Gene3D" id="2.60.120.1060">
    <property type="entry name" value="NPCBM/NEW2 domain"/>
    <property type="match status" value="1"/>
</dbReference>
<accession>A0A286RCT5</accession>
<dbReference type="SUPFAM" id="SSF49785">
    <property type="entry name" value="Galactose-binding domain-like"/>
    <property type="match status" value="1"/>
</dbReference>
<reference evidence="2 3" key="1">
    <citation type="journal article" name="Front. Microbiol.">
        <title>Sugar Metabolism of the First Thermophilic Planctomycete Thermogutta terrifontis: Comparative Genomic and Transcriptomic Approaches.</title>
        <authorList>
            <person name="Elcheninov A.G."/>
            <person name="Menzel P."/>
            <person name="Gudbergsdottir S.R."/>
            <person name="Slesarev A.I."/>
            <person name="Kadnikov V.V."/>
            <person name="Krogh A."/>
            <person name="Bonch-Osmolovskaya E.A."/>
            <person name="Peng X."/>
            <person name="Kublanov I.V."/>
        </authorList>
    </citation>
    <scope>NUCLEOTIDE SEQUENCE [LARGE SCALE GENOMIC DNA]</scope>
    <source>
        <strain evidence="2 3">R1</strain>
    </source>
</reference>
<dbReference type="AlphaFoldDB" id="A0A286RCT5"/>
<dbReference type="InterPro" id="IPR013222">
    <property type="entry name" value="Glyco_hyd_98_carb-bd"/>
</dbReference>
<dbReference type="EMBL" id="CP018477">
    <property type="protein sequence ID" value="ASV73782.1"/>
    <property type="molecule type" value="Genomic_DNA"/>
</dbReference>
<keyword evidence="2" id="KW-0326">Glycosidase</keyword>
<gene>
    <name evidence="2" type="ORF">THTE_1180</name>
</gene>
<dbReference type="EC" id="3.2.1.22" evidence="2"/>
<dbReference type="Proteomes" id="UP000215086">
    <property type="component" value="Chromosome"/>
</dbReference>
<sequence>MYTEFKHVLFLNKNHRLLRRWSRLLCPLLWCVLWWHALLATGLCEEGKSYPVARLLSGENRQGVLVGWEQGQLLFRAGDSLWKCPIEELVYWGELSDVQGPSCLFLQDGSALAGRLTAVTTDELGWVHPELGELRLPRVVCAGVVLKNPRDPTLKDRLMGTLLEEGEGVLFLNGDQLAGELRNWAGGETLTVSSVLGEQSFPLVNLRALRFRKSGTTAVIPAAQSETRVWIGLEDGSRILIRIDSRGDEKQHDAEAGGSRPSPYGDQVLRASLAGKIVTIPLKAVCFVQVLNKNIVYLSDLEPDRYLFVPFLEYVRPYYRDRNNRGGLLRVNRRVYIKGLGVYSASRLTYSLKKQFERFESELALDDLSQGAGSVVFRVLVDGQSRSVVGPVRGNENPRPIQVDVRGAERIDLVVEFSERADELDYADWLNARLIRSVSSQP</sequence>
<dbReference type="GO" id="GO:0004557">
    <property type="term" value="F:alpha-galactosidase activity"/>
    <property type="evidence" value="ECO:0007669"/>
    <property type="project" value="UniProtKB-EC"/>
</dbReference>
<keyword evidence="3" id="KW-1185">Reference proteome</keyword>
<dbReference type="SMART" id="SM00776">
    <property type="entry name" value="NPCBM"/>
    <property type="match status" value="1"/>
</dbReference>